<accession>A0A2Z6QVY3</accession>
<comment type="caution">
    <text evidence="2">The sequence shown here is derived from an EMBL/GenBank/DDBJ whole genome shotgun (WGS) entry which is preliminary data.</text>
</comment>
<feature type="compositionally biased region" description="Polar residues" evidence="1">
    <location>
        <begin position="131"/>
        <end position="154"/>
    </location>
</feature>
<feature type="region of interest" description="Disordered" evidence="1">
    <location>
        <begin position="394"/>
        <end position="452"/>
    </location>
</feature>
<evidence type="ECO:0000256" key="1">
    <source>
        <dbReference type="SAM" id="MobiDB-lite"/>
    </source>
</evidence>
<feature type="compositionally biased region" description="Low complexity" evidence="1">
    <location>
        <begin position="423"/>
        <end position="452"/>
    </location>
</feature>
<keyword evidence="4" id="KW-1185">Reference proteome</keyword>
<evidence type="ECO:0000313" key="4">
    <source>
        <dbReference type="Proteomes" id="UP000247702"/>
    </source>
</evidence>
<feature type="compositionally biased region" description="Polar residues" evidence="1">
    <location>
        <begin position="403"/>
        <end position="421"/>
    </location>
</feature>
<evidence type="ECO:0000313" key="3">
    <source>
        <dbReference type="EMBL" id="GES94880.1"/>
    </source>
</evidence>
<dbReference type="EMBL" id="BLAL01000239">
    <property type="protein sequence ID" value="GES94880.1"/>
    <property type="molecule type" value="Genomic_DNA"/>
</dbReference>
<reference evidence="3" key="2">
    <citation type="submission" date="2019-10" db="EMBL/GenBank/DDBJ databases">
        <title>Conservation and host-specific expression of non-tandemly repeated heterogenous ribosome RNA gene in arbuscular mycorrhizal fungi.</title>
        <authorList>
            <person name="Maeda T."/>
            <person name="Kobayashi Y."/>
            <person name="Nakagawa T."/>
            <person name="Ezawa T."/>
            <person name="Yamaguchi K."/>
            <person name="Bino T."/>
            <person name="Nishimoto Y."/>
            <person name="Shigenobu S."/>
            <person name="Kawaguchi M."/>
        </authorList>
    </citation>
    <scope>NUCLEOTIDE SEQUENCE</scope>
    <source>
        <strain evidence="3">HR1</strain>
    </source>
</reference>
<dbReference type="Proteomes" id="UP000615446">
    <property type="component" value="Unassembled WGS sequence"/>
</dbReference>
<protein>
    <submittedName>
        <fullName evidence="2">Uncharacterized protein</fullName>
    </submittedName>
</protein>
<sequence>MESKNTFSLLATNDDELIFEEGNDTLAFNITNQAKELFFQNFFSIMSKSIEELPFGFFQRTPDDQASFLVQQFGQHAHPTCYDTYAKHTLAPAAFISFIFNLSEKVAIISFAPVASFIEKCLKKIPDTSTNAFEEPQQDNMEITADTNQQSSRIISEETPAPIPDQASSLTPTSKPGNDKSGAKKSNNQSKKGKDTPKAGRKSSDKNSKKITKMIIMKDLPDNLKNNVRDVMLYDIPVEWSPKTILTHLTTWGQVTLMSIKSQRKYCTVRLKIAFNNFTLQAFDRGKWYHRLHNLEVRWFPGRWTLKQRHNRSTFTAKVEGLPVSVATDPILIQDYDKRDSFFKDQGLKAYKFLKQGTDHVTMLGYFENYEDLKTALESPFVYERIEFKWYRTSGRPPKKNSGKNSARSSQKCSNKDSGAQGSPKSSSKPDSSCSVKRNPPSKNKNKKTNNLSLDKTEILKLVLSLLS</sequence>
<reference evidence="2 4" key="1">
    <citation type="submission" date="2017-11" db="EMBL/GenBank/DDBJ databases">
        <title>The genome of Rhizophagus clarus HR1 reveals common genetic basis of auxotrophy among arbuscular mycorrhizal fungi.</title>
        <authorList>
            <person name="Kobayashi Y."/>
        </authorList>
    </citation>
    <scope>NUCLEOTIDE SEQUENCE [LARGE SCALE GENOMIC DNA]</scope>
    <source>
        <strain evidence="2 4">HR1</strain>
    </source>
</reference>
<dbReference type="AlphaFoldDB" id="A0A2Z6QVY3"/>
<organism evidence="2 4">
    <name type="scientific">Rhizophagus clarus</name>
    <dbReference type="NCBI Taxonomy" id="94130"/>
    <lineage>
        <taxon>Eukaryota</taxon>
        <taxon>Fungi</taxon>
        <taxon>Fungi incertae sedis</taxon>
        <taxon>Mucoromycota</taxon>
        <taxon>Glomeromycotina</taxon>
        <taxon>Glomeromycetes</taxon>
        <taxon>Glomerales</taxon>
        <taxon>Glomeraceae</taxon>
        <taxon>Rhizophagus</taxon>
    </lineage>
</organism>
<gene>
    <name evidence="3" type="ORF">RCL2_002157800</name>
    <name evidence="2" type="ORF">RclHR1_01140007</name>
</gene>
<feature type="compositionally biased region" description="Basic and acidic residues" evidence="1">
    <location>
        <begin position="192"/>
        <end position="208"/>
    </location>
</feature>
<feature type="region of interest" description="Disordered" evidence="1">
    <location>
        <begin position="131"/>
        <end position="211"/>
    </location>
</feature>
<dbReference type="Proteomes" id="UP000247702">
    <property type="component" value="Unassembled WGS sequence"/>
</dbReference>
<evidence type="ECO:0000313" key="2">
    <source>
        <dbReference type="EMBL" id="GBB84818.1"/>
    </source>
</evidence>
<dbReference type="EMBL" id="BEXD01000158">
    <property type="protein sequence ID" value="GBB84818.1"/>
    <property type="molecule type" value="Genomic_DNA"/>
</dbReference>
<name>A0A2Z6QVY3_9GLOM</name>
<proteinExistence type="predicted"/>
<feature type="compositionally biased region" description="Polar residues" evidence="1">
    <location>
        <begin position="166"/>
        <end position="176"/>
    </location>
</feature>